<feature type="active site" evidence="2">
    <location>
        <position position="13"/>
    </location>
</feature>
<evidence type="ECO:0000313" key="3">
    <source>
        <dbReference type="EMBL" id="OGG50314.1"/>
    </source>
</evidence>
<comment type="similarity">
    <text evidence="2">Belongs to the UPP synthase family.</text>
</comment>
<feature type="binding site" evidence="2">
    <location>
        <position position="13"/>
    </location>
    <ligand>
        <name>Mg(2+)</name>
        <dbReference type="ChEBI" id="CHEBI:18420"/>
    </ligand>
</feature>
<feature type="binding site" evidence="2">
    <location>
        <begin position="14"/>
        <end position="17"/>
    </location>
    <ligand>
        <name>substrate</name>
    </ligand>
</feature>
<keyword evidence="2" id="KW-0460">Magnesium</keyword>
<dbReference type="InterPro" id="IPR018520">
    <property type="entry name" value="UPP_synth-like_CS"/>
</dbReference>
<dbReference type="EMBL" id="MFKV01000015">
    <property type="protein sequence ID" value="OGG50314.1"/>
    <property type="molecule type" value="Genomic_DNA"/>
</dbReference>
<dbReference type="PANTHER" id="PTHR10291">
    <property type="entry name" value="DEHYDRODOLICHYL DIPHOSPHATE SYNTHASE FAMILY MEMBER"/>
    <property type="match status" value="1"/>
</dbReference>
<feature type="active site" description="Proton acceptor" evidence="2">
    <location>
        <position position="61"/>
    </location>
</feature>
<dbReference type="PANTHER" id="PTHR10291:SF0">
    <property type="entry name" value="DEHYDRODOLICHYL DIPHOSPHATE SYNTHASE 2"/>
    <property type="match status" value="1"/>
</dbReference>
<reference evidence="3 4" key="1">
    <citation type="journal article" date="2016" name="Nat. Commun.">
        <title>Thousands of microbial genomes shed light on interconnected biogeochemical processes in an aquifer system.</title>
        <authorList>
            <person name="Anantharaman K."/>
            <person name="Brown C.T."/>
            <person name="Hug L.A."/>
            <person name="Sharon I."/>
            <person name="Castelle C.J."/>
            <person name="Probst A.J."/>
            <person name="Thomas B.C."/>
            <person name="Singh A."/>
            <person name="Wilkins M.J."/>
            <person name="Karaoz U."/>
            <person name="Brodie E.L."/>
            <person name="Williams K.H."/>
            <person name="Hubbard S.S."/>
            <person name="Banfield J.F."/>
        </authorList>
    </citation>
    <scope>NUCLEOTIDE SEQUENCE [LARGE SCALE GENOMIC DNA]</scope>
</reference>
<feature type="binding site" evidence="2">
    <location>
        <position position="18"/>
    </location>
    <ligand>
        <name>substrate</name>
    </ligand>
</feature>
<dbReference type="InterPro" id="IPR001441">
    <property type="entry name" value="UPP_synth-like"/>
</dbReference>
<dbReference type="EC" id="2.5.1.-" evidence="2"/>
<dbReference type="STRING" id="1798482.A2763_01475"/>
<comment type="cofactor">
    <cofactor evidence="2">
        <name>Mg(2+)</name>
        <dbReference type="ChEBI" id="CHEBI:18420"/>
    </cofactor>
    <text evidence="2">Binds 2 magnesium ions per subunit.</text>
</comment>
<feature type="binding site" evidence="2">
    <location>
        <position position="193"/>
    </location>
    <ligand>
        <name>Mg(2+)</name>
        <dbReference type="ChEBI" id="CHEBI:18420"/>
    </ligand>
</feature>
<feature type="binding site" evidence="2">
    <location>
        <begin position="58"/>
        <end position="60"/>
    </location>
    <ligand>
        <name>substrate</name>
    </ligand>
</feature>
<dbReference type="GO" id="GO:0016094">
    <property type="term" value="P:polyprenol biosynthetic process"/>
    <property type="evidence" value="ECO:0007669"/>
    <property type="project" value="TreeGrafter"/>
</dbReference>
<dbReference type="NCBIfam" id="TIGR00055">
    <property type="entry name" value="uppS"/>
    <property type="match status" value="1"/>
</dbReference>
<dbReference type="GO" id="GO:0000287">
    <property type="term" value="F:magnesium ion binding"/>
    <property type="evidence" value="ECO:0007669"/>
    <property type="project" value="UniProtKB-UniRule"/>
</dbReference>
<organism evidence="3 4">
    <name type="scientific">Candidatus Kaiserbacteria bacterium RIFCSPHIGHO2_01_FULL_54_36</name>
    <dbReference type="NCBI Taxonomy" id="1798482"/>
    <lineage>
        <taxon>Bacteria</taxon>
        <taxon>Candidatus Kaiseribacteriota</taxon>
    </lineage>
</organism>
<feature type="binding site" evidence="2">
    <location>
        <position position="30"/>
    </location>
    <ligand>
        <name>substrate</name>
    </ligand>
</feature>
<dbReference type="SUPFAM" id="SSF64005">
    <property type="entry name" value="Undecaprenyl diphosphate synthase"/>
    <property type="match status" value="1"/>
</dbReference>
<dbReference type="Pfam" id="PF01255">
    <property type="entry name" value="Prenyltransf"/>
    <property type="match status" value="1"/>
</dbReference>
<feature type="binding site" evidence="2">
    <location>
        <position position="62"/>
    </location>
    <ligand>
        <name>substrate</name>
    </ligand>
</feature>
<dbReference type="Proteomes" id="UP000178370">
    <property type="component" value="Unassembled WGS sequence"/>
</dbReference>
<dbReference type="GO" id="GO:0045547">
    <property type="term" value="F:ditrans,polycis-polyprenyl diphosphate synthase [(2E,6E)-farnesyl diphosphate specific] activity"/>
    <property type="evidence" value="ECO:0007669"/>
    <property type="project" value="TreeGrafter"/>
</dbReference>
<keyword evidence="2" id="KW-0479">Metal-binding</keyword>
<dbReference type="Gene3D" id="3.40.1180.10">
    <property type="entry name" value="Decaprenyl diphosphate synthase-like"/>
    <property type="match status" value="1"/>
</dbReference>
<keyword evidence="1 2" id="KW-0808">Transferase</keyword>
<dbReference type="AlphaFoldDB" id="A0A1F6CM33"/>
<dbReference type="CDD" id="cd00475">
    <property type="entry name" value="Cis_IPPS"/>
    <property type="match status" value="1"/>
</dbReference>
<comment type="function">
    <text evidence="2">Catalyzes the condensation of isopentenyl diphosphate (IPP) with allylic pyrophosphates generating different type of terpenoids.</text>
</comment>
<feature type="binding site" evidence="2">
    <location>
        <position position="174"/>
    </location>
    <ligand>
        <name>substrate</name>
    </ligand>
</feature>
<evidence type="ECO:0000256" key="2">
    <source>
        <dbReference type="HAMAP-Rule" id="MF_01139"/>
    </source>
</evidence>
<comment type="caution">
    <text evidence="3">The sequence shown here is derived from an EMBL/GenBank/DDBJ whole genome shotgun (WGS) entry which is preliminary data.</text>
</comment>
<accession>A0A1F6CM33</accession>
<gene>
    <name evidence="3" type="ORF">A2763_01475</name>
</gene>
<evidence type="ECO:0000256" key="1">
    <source>
        <dbReference type="ARBA" id="ARBA00022679"/>
    </source>
</evidence>
<proteinExistence type="inferred from homology"/>
<name>A0A1F6CM33_9BACT</name>
<dbReference type="InterPro" id="IPR036424">
    <property type="entry name" value="UPP_synth-like_sf"/>
</dbReference>
<protein>
    <recommendedName>
        <fullName evidence="2">Isoprenyl transferase</fullName>
        <ecNumber evidence="2">2.5.1.-</ecNumber>
    </recommendedName>
</protein>
<sequence length="225" mass="25894">MNDVPACIGIILDGNRRWARENGLPSFEGHRRGVDNVAAIVRAARDLGVKHLIVYVFSTENWNRTKEEVSYLMDIFNSAIRERLSKLNDEGVAVRFIGQTERFSQTLQDAMRETEEKNPADPKITLWICLSYGGRAEIVQAARAAQKDGEELTEESLGKHLWTAGMPDPDLIIRTGGEHRISNFLLWQIAYSELFFTKKYWPEFEKSDLEDILNEYAERERRMGK</sequence>
<feature type="binding site" evidence="2">
    <location>
        <position position="64"/>
    </location>
    <ligand>
        <name>substrate</name>
    </ligand>
</feature>
<feature type="binding site" evidence="2">
    <location>
        <begin position="180"/>
        <end position="182"/>
    </location>
    <ligand>
        <name>substrate</name>
    </ligand>
</feature>
<dbReference type="PROSITE" id="PS01066">
    <property type="entry name" value="UPP_SYNTHASE"/>
    <property type="match status" value="1"/>
</dbReference>
<evidence type="ECO:0000313" key="4">
    <source>
        <dbReference type="Proteomes" id="UP000178370"/>
    </source>
</evidence>
<comment type="subunit">
    <text evidence="2">Homodimer.</text>
</comment>
<comment type="caution">
    <text evidence="2">Lacks conserved residue(s) required for the propagation of feature annotation.</text>
</comment>
<dbReference type="HAMAP" id="MF_01139">
    <property type="entry name" value="ISPT"/>
    <property type="match status" value="1"/>
</dbReference>